<protein>
    <recommendedName>
        <fullName evidence="2">Oligopeptidase A N-terminal domain-containing protein</fullName>
    </recommendedName>
</protein>
<reference evidence="3" key="1">
    <citation type="journal article" date="2014" name="Genome Biol.">
        <title>Transcriptome and methylome profiling reveals relics of genome dominance in the mesopolyploid Brassica oleracea.</title>
        <authorList>
            <person name="Parkin I.A."/>
            <person name="Koh C."/>
            <person name="Tang H."/>
            <person name="Robinson S.J."/>
            <person name="Kagale S."/>
            <person name="Clarke W.E."/>
            <person name="Town C.D."/>
            <person name="Nixon J."/>
            <person name="Krishnakumar V."/>
            <person name="Bidwell S.L."/>
            <person name="Denoeud F."/>
            <person name="Belcram H."/>
            <person name="Links M.G."/>
            <person name="Just J."/>
            <person name="Clarke C."/>
            <person name="Bender T."/>
            <person name="Huebert T."/>
            <person name="Mason A.S."/>
            <person name="Pires J.C."/>
            <person name="Barker G."/>
            <person name="Moore J."/>
            <person name="Walley P.G."/>
            <person name="Manoli S."/>
            <person name="Batley J."/>
            <person name="Edwards D."/>
            <person name="Nelson M.N."/>
            <person name="Wang X."/>
            <person name="Paterson A.H."/>
            <person name="King G."/>
            <person name="Bancroft I."/>
            <person name="Chalhoub B."/>
            <person name="Sharpe A.G."/>
        </authorList>
    </citation>
    <scope>NUCLEOTIDE SEQUENCE [LARGE SCALE GENOMIC DNA]</scope>
    <source>
        <strain evidence="3">cv. TO1000</strain>
    </source>
</reference>
<dbReference type="InterPro" id="IPR005529">
    <property type="entry name" value="DUF321"/>
</dbReference>
<feature type="domain" description="Oligopeptidase A N-terminal" evidence="2">
    <location>
        <begin position="411"/>
        <end position="466"/>
    </location>
</feature>
<evidence type="ECO:0000313" key="4">
    <source>
        <dbReference type="Proteomes" id="UP000032141"/>
    </source>
</evidence>
<keyword evidence="4" id="KW-1185">Reference proteome</keyword>
<proteinExistence type="predicted"/>
<feature type="region of interest" description="Disordered" evidence="1">
    <location>
        <begin position="490"/>
        <end position="571"/>
    </location>
</feature>
<evidence type="ECO:0000256" key="1">
    <source>
        <dbReference type="SAM" id="MobiDB-lite"/>
    </source>
</evidence>
<dbReference type="Gramene" id="Bo00926s040.1">
    <property type="protein sequence ID" value="Bo00926s040.1"/>
    <property type="gene ID" value="Bo00926s040"/>
</dbReference>
<dbReference type="Gene3D" id="1.10.1370.40">
    <property type="match status" value="1"/>
</dbReference>
<dbReference type="eggNOG" id="KOG2089">
    <property type="taxonomic scope" value="Eukaryota"/>
</dbReference>
<organism evidence="3 4">
    <name type="scientific">Brassica oleracea var. oleracea</name>
    <dbReference type="NCBI Taxonomy" id="109376"/>
    <lineage>
        <taxon>Eukaryota</taxon>
        <taxon>Viridiplantae</taxon>
        <taxon>Streptophyta</taxon>
        <taxon>Embryophyta</taxon>
        <taxon>Tracheophyta</taxon>
        <taxon>Spermatophyta</taxon>
        <taxon>Magnoliopsida</taxon>
        <taxon>eudicotyledons</taxon>
        <taxon>Gunneridae</taxon>
        <taxon>Pentapetalae</taxon>
        <taxon>rosids</taxon>
        <taxon>malvids</taxon>
        <taxon>Brassicales</taxon>
        <taxon>Brassicaceae</taxon>
        <taxon>Brassiceae</taxon>
        <taxon>Brassica</taxon>
    </lineage>
</organism>
<dbReference type="STRING" id="109376.A0A0D2ZSA6"/>
<dbReference type="AlphaFoldDB" id="A0A0D2ZSA6"/>
<dbReference type="Pfam" id="PF03778">
    <property type="entry name" value="DUF321"/>
    <property type="match status" value="4"/>
</dbReference>
<sequence>MIISNQVGSQFSWDLVRLQQRTLYNLFLAYSVMPVFSIVLSTSQEWRWNELLQNKRSAPLVVVQGAKLYCKSCNYGSQRLKKFRKHLSSYNHAREDRILSFSLFTCITALSIYHHLQEGVTTVYTNVELVTADWGRNYKATRYFGFNVLAGKRNFSDFGGETLFLGFGRKTQFIGFGGKTQFFRFWRENAISRFCREKRNFSVLAGKRNFSDFGGETLFLGFGRKTQFIGFGGKTQFLDFGGKTQFFGFWRENAIFRILAGKHNFSVLTEKQNTISQFWRENREISVLTVKHYFSVLAKKHNLSVLAGKHNFSVFGGKTQFLEFNRKTQFLGFWWENVTFRILAGKRNFLILSGKTQFLSFGGKNAIFRFWRETHNFSVLAGKHNFSVLTEKQNTISQFWRENVTSRILTEAEPEQLEKSVEPSWPKLVEPLEKLVDRLTVVWGVINHLKAVKDTPELRAALIEMYNICGQRFCLQMHFQRLKTLDAGLDDIKSSKPQSSNTASPRATPTNHANTIKIRDQTKSSLTRRRQGRTKWTVGEPPPTVDLDRHENRTRIISHGCTENSRTRTRR</sequence>
<reference evidence="3" key="2">
    <citation type="submission" date="2015-06" db="UniProtKB">
        <authorList>
            <consortium name="EnsemblPlants"/>
        </authorList>
    </citation>
    <scope>IDENTIFICATION</scope>
</reference>
<name>A0A0D2ZSA6_BRAOL</name>
<evidence type="ECO:0000313" key="3">
    <source>
        <dbReference type="EnsemblPlants" id="Bo00926s040.1"/>
    </source>
</evidence>
<dbReference type="Proteomes" id="UP000032141">
    <property type="component" value="Unassembled WGS sequence"/>
</dbReference>
<accession>A0A0D2ZSA6</accession>
<feature type="compositionally biased region" description="Polar residues" evidence="1">
    <location>
        <begin position="495"/>
        <end position="514"/>
    </location>
</feature>
<dbReference type="HOGENOM" id="CLU_477657_0_0_1"/>
<evidence type="ECO:0000259" key="2">
    <source>
        <dbReference type="Pfam" id="PF19310"/>
    </source>
</evidence>
<dbReference type="InterPro" id="IPR045666">
    <property type="entry name" value="OpdA_N"/>
</dbReference>
<dbReference type="Pfam" id="PF19310">
    <property type="entry name" value="TOP_N"/>
    <property type="match status" value="1"/>
</dbReference>
<dbReference type="EnsemblPlants" id="Bo00926s040.1">
    <property type="protein sequence ID" value="Bo00926s040.1"/>
    <property type="gene ID" value="Bo00926s040"/>
</dbReference>